<dbReference type="InterPro" id="IPR002575">
    <property type="entry name" value="Aminoglycoside_PTrfase"/>
</dbReference>
<reference evidence="3 4" key="1">
    <citation type="submission" date="2018-09" db="EMBL/GenBank/DDBJ databases">
        <title>Paenibacillus aracenensis nov. sp. isolated from a cave in southern Spain.</title>
        <authorList>
            <person name="Jurado V."/>
            <person name="Gutierrez-Patricio S."/>
            <person name="Gonzalez-Pimentel J.L."/>
            <person name="Miller A.Z."/>
            <person name="Laiz L."/>
            <person name="Saiz-Jimenez C."/>
        </authorList>
    </citation>
    <scope>NUCLEOTIDE SEQUENCE [LARGE SCALE GENOMIC DNA]</scope>
    <source>
        <strain evidence="3 4">DSM 22867</strain>
    </source>
</reference>
<protein>
    <submittedName>
        <fullName evidence="3">Aminoglycoside phosphotransferase</fullName>
    </submittedName>
</protein>
<dbReference type="InterPro" id="IPR011009">
    <property type="entry name" value="Kinase-like_dom_sf"/>
</dbReference>
<comment type="caution">
    <text evidence="3">The sequence shown here is derived from an EMBL/GenBank/DDBJ whole genome shotgun (WGS) entry which is preliminary data.</text>
</comment>
<evidence type="ECO:0000259" key="2">
    <source>
        <dbReference type="Pfam" id="PF01636"/>
    </source>
</evidence>
<dbReference type="InterPro" id="IPR050249">
    <property type="entry name" value="Pseudomonas-type_ThrB"/>
</dbReference>
<accession>A0A3A1UTA4</accession>
<dbReference type="EMBL" id="QXQA01000021">
    <property type="protein sequence ID" value="RIX48598.1"/>
    <property type="molecule type" value="Genomic_DNA"/>
</dbReference>
<dbReference type="AlphaFoldDB" id="A0A3A1UTA4"/>
<dbReference type="GO" id="GO:0019202">
    <property type="term" value="F:amino acid kinase activity"/>
    <property type="evidence" value="ECO:0007669"/>
    <property type="project" value="TreeGrafter"/>
</dbReference>
<dbReference type="SUPFAM" id="SSF56112">
    <property type="entry name" value="Protein kinase-like (PK-like)"/>
    <property type="match status" value="1"/>
</dbReference>
<dbReference type="OrthoDB" id="156345at2"/>
<dbReference type="Proteomes" id="UP000266482">
    <property type="component" value="Unassembled WGS sequence"/>
</dbReference>
<comment type="similarity">
    <text evidence="1">Belongs to the pseudomonas-type ThrB family.</text>
</comment>
<evidence type="ECO:0000313" key="4">
    <source>
        <dbReference type="Proteomes" id="UP000266482"/>
    </source>
</evidence>
<keyword evidence="4" id="KW-1185">Reference proteome</keyword>
<dbReference type="Pfam" id="PF01636">
    <property type="entry name" value="APH"/>
    <property type="match status" value="1"/>
</dbReference>
<name>A0A3A1UTA4_9BACL</name>
<organism evidence="3 4">
    <name type="scientific">Paenibacillus nanensis</name>
    <dbReference type="NCBI Taxonomy" id="393251"/>
    <lineage>
        <taxon>Bacteria</taxon>
        <taxon>Bacillati</taxon>
        <taxon>Bacillota</taxon>
        <taxon>Bacilli</taxon>
        <taxon>Bacillales</taxon>
        <taxon>Paenibacillaceae</taxon>
        <taxon>Paenibacillus</taxon>
    </lineage>
</organism>
<gene>
    <name evidence="3" type="ORF">D3P08_24130</name>
</gene>
<feature type="domain" description="Aminoglycoside phosphotransferase" evidence="2">
    <location>
        <begin position="17"/>
        <end position="260"/>
    </location>
</feature>
<dbReference type="Gene3D" id="3.90.1200.10">
    <property type="match status" value="1"/>
</dbReference>
<evidence type="ECO:0000256" key="1">
    <source>
        <dbReference type="ARBA" id="ARBA00038240"/>
    </source>
</evidence>
<dbReference type="PANTHER" id="PTHR21064:SF6">
    <property type="entry name" value="AMINOGLYCOSIDE PHOSPHOTRANSFERASE DOMAIN-CONTAINING PROTEIN"/>
    <property type="match status" value="1"/>
</dbReference>
<keyword evidence="3" id="KW-0808">Transferase</keyword>
<evidence type="ECO:0000313" key="3">
    <source>
        <dbReference type="EMBL" id="RIX48598.1"/>
    </source>
</evidence>
<dbReference type="RefSeq" id="WP_119602692.1">
    <property type="nucleotide sequence ID" value="NZ_QXQA01000021.1"/>
</dbReference>
<dbReference type="Gene3D" id="3.30.200.20">
    <property type="entry name" value="Phosphorylase Kinase, domain 1"/>
    <property type="match status" value="1"/>
</dbReference>
<sequence length="332" mass="36952">MLKALLRENWPERAGELRERDGGWNNSTYFIANEHYRSVLRVYAHGDLEKIRFEHELLIRLSGLPLSFGVPSPIPSRSGSTIVPLGDGSGKLACLFRYIEGVSPAGGSDVFAYSFGRAAGELSAALTAVRPGLPAAYPPYYRLKEAYPDCDIRTTRDFCLRPPAPFEHLREELMVLHAAYTQIMDSLEGLEKLPHQLVHGDLNASNLLVSPESPSEVTALLDFEFCTRDLRVMEPAVILSGLLGAAGEREAVRLFCRGFGSQVRLHADEMEAIPAMIRLRQVDVFLHFLTRYLNGTDEADVLQKQARMLSSALQELAAKEWLAEELLALREG</sequence>
<dbReference type="PANTHER" id="PTHR21064">
    <property type="entry name" value="AMINOGLYCOSIDE PHOSPHOTRANSFERASE DOMAIN-CONTAINING PROTEIN-RELATED"/>
    <property type="match status" value="1"/>
</dbReference>
<proteinExistence type="inferred from homology"/>